<organism evidence="1 2">
    <name type="scientific">Oxynema aestuarii AP17</name>
    <dbReference type="NCBI Taxonomy" id="2064643"/>
    <lineage>
        <taxon>Bacteria</taxon>
        <taxon>Bacillati</taxon>
        <taxon>Cyanobacteriota</taxon>
        <taxon>Cyanophyceae</taxon>
        <taxon>Oscillatoriophycideae</taxon>
        <taxon>Oscillatoriales</taxon>
        <taxon>Oscillatoriaceae</taxon>
        <taxon>Oxynema</taxon>
        <taxon>Oxynema aestuarii</taxon>
    </lineage>
</organism>
<keyword evidence="2" id="KW-1185">Reference proteome</keyword>
<reference evidence="1 2" key="1">
    <citation type="submission" date="2020-04" db="EMBL/GenBank/DDBJ databases">
        <authorList>
            <person name="Basu S."/>
            <person name="Maruthanayagam V."/>
            <person name="Chakraborty S."/>
            <person name="Pramanik A."/>
            <person name="Mukherjee J."/>
            <person name="Brink B."/>
        </authorList>
    </citation>
    <scope>NUCLEOTIDE SEQUENCE [LARGE SCALE GENOMIC DNA]</scope>
    <source>
        <strain evidence="1 2">AP17</strain>
    </source>
</reference>
<accession>A0A6H1TUX1</accession>
<evidence type="ECO:0000313" key="1">
    <source>
        <dbReference type="EMBL" id="QIZ70392.1"/>
    </source>
</evidence>
<evidence type="ECO:0008006" key="3">
    <source>
        <dbReference type="Google" id="ProtNLM"/>
    </source>
</evidence>
<proteinExistence type="predicted"/>
<name>A0A6H1TUX1_9CYAN</name>
<dbReference type="Proteomes" id="UP000500857">
    <property type="component" value="Chromosome"/>
</dbReference>
<gene>
    <name evidence="1" type="ORF">HCG48_07215</name>
</gene>
<dbReference type="EMBL" id="CP051167">
    <property type="protein sequence ID" value="QIZ70392.1"/>
    <property type="molecule type" value="Genomic_DNA"/>
</dbReference>
<dbReference type="PROSITE" id="PS51257">
    <property type="entry name" value="PROKAR_LIPOPROTEIN"/>
    <property type="match status" value="1"/>
</dbReference>
<protein>
    <recommendedName>
        <fullName evidence="3">Photosystem II protein PsbQ</fullName>
    </recommendedName>
</protein>
<dbReference type="AlphaFoldDB" id="A0A6H1TUX1"/>
<sequence>MAQFSRSLALLALGGTLLPFLVSCSSTKASQCQELMTAIARGSEAVNALDADRAQEMQSLAEQLDDTTTRLKKLPLNDPQLREFREQAIAVSQGFSEIFHETGKALELANQVRPTREGLKTLNDTQTRLKGAIASLENNTKTANRLVAEVNRYCGANLP</sequence>
<evidence type="ECO:0000313" key="2">
    <source>
        <dbReference type="Proteomes" id="UP000500857"/>
    </source>
</evidence>
<dbReference type="KEGG" id="oxy:HCG48_07215"/>
<dbReference type="RefSeq" id="WP_168568547.1">
    <property type="nucleotide sequence ID" value="NZ_CP051167.1"/>
</dbReference>